<organism evidence="2">
    <name type="scientific">marine sediment metagenome</name>
    <dbReference type="NCBI Taxonomy" id="412755"/>
    <lineage>
        <taxon>unclassified sequences</taxon>
        <taxon>metagenomes</taxon>
        <taxon>ecological metagenomes</taxon>
    </lineage>
</organism>
<name>A0A0F9B7W3_9ZZZZ</name>
<dbReference type="GO" id="GO:0005829">
    <property type="term" value="C:cytosol"/>
    <property type="evidence" value="ECO:0007669"/>
    <property type="project" value="TreeGrafter"/>
</dbReference>
<protein>
    <recommendedName>
        <fullName evidence="1">Metalloprotease TldD/E C-terminal domain-containing protein</fullName>
    </recommendedName>
</protein>
<dbReference type="InterPro" id="IPR047657">
    <property type="entry name" value="PmbA"/>
</dbReference>
<sequence>MTACDRAIDFAKTKGIDECEVVSVKRKVITVRITDSQIAETKENLEQSMGFRIIHQKRISSSQTYIPENFKNSIDQALELSNLTKSKPFWRSLPFEFKKSSLEGVFDEKLKEITGSQASDIAQSMIDSSENPKINSISGALNIVSEEFTISNTNNLRCTDDATYISGIINADSNEGNLPVSGIGQASCRTLDNFSPKQIGEDAKNMCINSINPQQCEFDICSVIFEPYSVGEILSFVLSSNFNRKIYSEKRSCFSEKIDDVVAAENFSLIDDPHSPEGIGSKSFDDEGVPTKILPLIENGVFKNVYSDSYNAFKENKESSGNALRPGSPMGRSAEPIPVLGTHNLRIKNGNFSRDEIIKETKKGILIGRL</sequence>
<dbReference type="PANTHER" id="PTHR43421:SF1">
    <property type="entry name" value="METALLOPROTEASE PMBA"/>
    <property type="match status" value="1"/>
</dbReference>
<reference evidence="2" key="1">
    <citation type="journal article" date="2015" name="Nature">
        <title>Complex archaea that bridge the gap between prokaryotes and eukaryotes.</title>
        <authorList>
            <person name="Spang A."/>
            <person name="Saw J.H."/>
            <person name="Jorgensen S.L."/>
            <person name="Zaremba-Niedzwiedzka K."/>
            <person name="Martijn J."/>
            <person name="Lind A.E."/>
            <person name="van Eijk R."/>
            <person name="Schleper C."/>
            <person name="Guy L."/>
            <person name="Ettema T.J."/>
        </authorList>
    </citation>
    <scope>NUCLEOTIDE SEQUENCE</scope>
</reference>
<dbReference type="InterPro" id="IPR035068">
    <property type="entry name" value="TldD/PmbA_N"/>
</dbReference>
<dbReference type="Pfam" id="PF19289">
    <property type="entry name" value="PmbA_TldD_3rd"/>
    <property type="match status" value="1"/>
</dbReference>
<feature type="non-terminal residue" evidence="2">
    <location>
        <position position="370"/>
    </location>
</feature>
<dbReference type="AlphaFoldDB" id="A0A0F9B7W3"/>
<dbReference type="EMBL" id="LAZR01053519">
    <property type="protein sequence ID" value="KKK80576.1"/>
    <property type="molecule type" value="Genomic_DNA"/>
</dbReference>
<dbReference type="GO" id="GO:0006508">
    <property type="term" value="P:proteolysis"/>
    <property type="evidence" value="ECO:0007669"/>
    <property type="project" value="InterPro"/>
</dbReference>
<dbReference type="SUPFAM" id="SSF111283">
    <property type="entry name" value="Putative modulator of DNA gyrase, PmbA/TldD"/>
    <property type="match status" value="1"/>
</dbReference>
<dbReference type="GO" id="GO:0008237">
    <property type="term" value="F:metallopeptidase activity"/>
    <property type="evidence" value="ECO:0007669"/>
    <property type="project" value="InterPro"/>
</dbReference>
<evidence type="ECO:0000313" key="2">
    <source>
        <dbReference type="EMBL" id="KKK80576.1"/>
    </source>
</evidence>
<dbReference type="InterPro" id="IPR045569">
    <property type="entry name" value="Metalloprtase-TldD/E_C"/>
</dbReference>
<dbReference type="Gene3D" id="3.30.2290.10">
    <property type="entry name" value="PmbA/TldD superfamily"/>
    <property type="match status" value="1"/>
</dbReference>
<accession>A0A0F9B7W3</accession>
<feature type="domain" description="Metalloprotease TldD/E C-terminal" evidence="1">
    <location>
        <begin position="221"/>
        <end position="368"/>
    </location>
</feature>
<dbReference type="InterPro" id="IPR036059">
    <property type="entry name" value="TldD/PmbA_sf"/>
</dbReference>
<proteinExistence type="predicted"/>
<dbReference type="PANTHER" id="PTHR43421">
    <property type="entry name" value="METALLOPROTEASE PMBA"/>
    <property type="match status" value="1"/>
</dbReference>
<gene>
    <name evidence="2" type="ORF">LCGC14_2822120</name>
</gene>
<evidence type="ECO:0000259" key="1">
    <source>
        <dbReference type="Pfam" id="PF19289"/>
    </source>
</evidence>
<comment type="caution">
    <text evidence="2">The sequence shown here is derived from an EMBL/GenBank/DDBJ whole genome shotgun (WGS) entry which is preliminary data.</text>
</comment>